<dbReference type="InterPro" id="IPR015813">
    <property type="entry name" value="Pyrv/PenolPyrv_kinase-like_dom"/>
</dbReference>
<proteinExistence type="inferred from homology"/>
<dbReference type="InterPro" id="IPR050251">
    <property type="entry name" value="HpcH-HpaI_aldolase"/>
</dbReference>
<accession>A0A1M6JJA2</accession>
<feature type="domain" description="HpcH/HpaI aldolase/citrate lyase" evidence="4">
    <location>
        <begin position="21"/>
        <end position="240"/>
    </location>
</feature>
<name>A0A1M6JJA2_9FLAO</name>
<protein>
    <submittedName>
        <fullName evidence="5">4-hydroxy-2-oxoheptanedioate aldolase</fullName>
    </submittedName>
</protein>
<dbReference type="PANTHER" id="PTHR30502:SF0">
    <property type="entry name" value="PHOSPHOENOLPYRUVATE CARBOXYLASE FAMILY PROTEIN"/>
    <property type="match status" value="1"/>
</dbReference>
<evidence type="ECO:0000313" key="5">
    <source>
        <dbReference type="EMBL" id="SHJ46801.1"/>
    </source>
</evidence>
<gene>
    <name evidence="5" type="ORF">SAMN04488513_10551</name>
</gene>
<keyword evidence="2" id="KW-0479">Metal-binding</keyword>
<keyword evidence="6" id="KW-1185">Reference proteome</keyword>
<keyword evidence="3" id="KW-0456">Lyase</keyword>
<dbReference type="Proteomes" id="UP000184543">
    <property type="component" value="Unassembled WGS sequence"/>
</dbReference>
<evidence type="ECO:0000256" key="1">
    <source>
        <dbReference type="ARBA" id="ARBA00005568"/>
    </source>
</evidence>
<dbReference type="SUPFAM" id="SSF51621">
    <property type="entry name" value="Phosphoenolpyruvate/pyruvate domain"/>
    <property type="match status" value="1"/>
</dbReference>
<evidence type="ECO:0000259" key="4">
    <source>
        <dbReference type="Pfam" id="PF03328"/>
    </source>
</evidence>
<dbReference type="GO" id="GO:0016832">
    <property type="term" value="F:aldehyde-lyase activity"/>
    <property type="evidence" value="ECO:0007669"/>
    <property type="project" value="TreeGrafter"/>
</dbReference>
<dbReference type="GO" id="GO:0046872">
    <property type="term" value="F:metal ion binding"/>
    <property type="evidence" value="ECO:0007669"/>
    <property type="project" value="UniProtKB-KW"/>
</dbReference>
<evidence type="ECO:0000256" key="3">
    <source>
        <dbReference type="ARBA" id="ARBA00023239"/>
    </source>
</evidence>
<sequence>MTDSLSQKLKNGATVYGTCILSTSPIWSKVVETAGLDFVFLDTEHIPMDRTELTFLCQVYNARNITPIVRIPSPDPYTACMVKDAGAMAVLAPYIESVAQVRQMVGATKYRPLKGVRLQNVINGDETLKPELKAYIENFNRGSLCLINIESTVAVDALDDLLQVEGLDGIIVGPHDLSINMGLPEQYDHPDFEKTVKNVIQKARNKGLAAGIHFPAGPDRQIKWIGEGANIVLHSSDMFLFGQKLREDLALIKTAAGDTIIQAENPGLAI</sequence>
<dbReference type="Pfam" id="PF03328">
    <property type="entry name" value="HpcH_HpaI"/>
    <property type="match status" value="1"/>
</dbReference>
<reference evidence="6" key="1">
    <citation type="submission" date="2016-11" db="EMBL/GenBank/DDBJ databases">
        <authorList>
            <person name="Varghese N."/>
            <person name="Submissions S."/>
        </authorList>
    </citation>
    <scope>NUCLEOTIDE SEQUENCE [LARGE SCALE GENOMIC DNA]</scope>
    <source>
        <strain evidence="6">DSM 19858</strain>
    </source>
</reference>
<evidence type="ECO:0000256" key="2">
    <source>
        <dbReference type="ARBA" id="ARBA00022723"/>
    </source>
</evidence>
<dbReference type="OrthoDB" id="86160at2"/>
<dbReference type="AlphaFoldDB" id="A0A1M6JJA2"/>
<dbReference type="PANTHER" id="PTHR30502">
    <property type="entry name" value="2-KETO-3-DEOXY-L-RHAMNONATE ALDOLASE"/>
    <property type="match status" value="1"/>
</dbReference>
<dbReference type="Gene3D" id="3.20.20.60">
    <property type="entry name" value="Phosphoenolpyruvate-binding domains"/>
    <property type="match status" value="1"/>
</dbReference>
<dbReference type="InterPro" id="IPR005000">
    <property type="entry name" value="Aldolase/citrate-lyase_domain"/>
</dbReference>
<organism evidence="5 6">
    <name type="scientific">Pseudozobellia thermophila</name>
    <dbReference type="NCBI Taxonomy" id="192903"/>
    <lineage>
        <taxon>Bacteria</taxon>
        <taxon>Pseudomonadati</taxon>
        <taxon>Bacteroidota</taxon>
        <taxon>Flavobacteriia</taxon>
        <taxon>Flavobacteriales</taxon>
        <taxon>Flavobacteriaceae</taxon>
        <taxon>Pseudozobellia</taxon>
    </lineage>
</organism>
<dbReference type="STRING" id="192903.SAMN04488513_10551"/>
<comment type="similarity">
    <text evidence="1">Belongs to the HpcH/HpaI aldolase family.</text>
</comment>
<dbReference type="EMBL" id="FQYU01000005">
    <property type="protein sequence ID" value="SHJ46801.1"/>
    <property type="molecule type" value="Genomic_DNA"/>
</dbReference>
<evidence type="ECO:0000313" key="6">
    <source>
        <dbReference type="Proteomes" id="UP000184543"/>
    </source>
</evidence>
<dbReference type="GO" id="GO:0005737">
    <property type="term" value="C:cytoplasm"/>
    <property type="evidence" value="ECO:0007669"/>
    <property type="project" value="TreeGrafter"/>
</dbReference>
<dbReference type="InterPro" id="IPR040442">
    <property type="entry name" value="Pyrv_kinase-like_dom_sf"/>
</dbReference>